<reference evidence="8 9" key="1">
    <citation type="submission" date="2023-01" db="EMBL/GenBank/DDBJ databases">
        <title>Analysis of 21 Apiospora genomes using comparative genomics revels a genus with tremendous synthesis potential of carbohydrate active enzymes and secondary metabolites.</title>
        <authorList>
            <person name="Sorensen T."/>
        </authorList>
    </citation>
    <scope>NUCLEOTIDE SEQUENCE [LARGE SCALE GENOMIC DNA]</scope>
    <source>
        <strain evidence="8 9">CBS 24483</strain>
    </source>
</reference>
<keyword evidence="4 6" id="KW-1133">Transmembrane helix</keyword>
<evidence type="ECO:0000256" key="1">
    <source>
        <dbReference type="ARBA" id="ARBA00004141"/>
    </source>
</evidence>
<name>A0ABR1QL52_9PEZI</name>
<feature type="transmembrane region" description="Helical" evidence="6">
    <location>
        <begin position="65"/>
        <end position="84"/>
    </location>
</feature>
<comment type="caution">
    <text evidence="8">The sequence shown here is derived from an EMBL/GenBank/DDBJ whole genome shotgun (WGS) entry which is preliminary data.</text>
</comment>
<accession>A0ABR1QL52</accession>
<dbReference type="RefSeq" id="XP_066702778.1">
    <property type="nucleotide sequence ID" value="XM_066840151.1"/>
</dbReference>
<feature type="transmembrane region" description="Helical" evidence="6">
    <location>
        <begin position="319"/>
        <end position="344"/>
    </location>
</feature>
<organism evidence="8 9">
    <name type="scientific">Apiospora aurea</name>
    <dbReference type="NCBI Taxonomy" id="335848"/>
    <lineage>
        <taxon>Eukaryota</taxon>
        <taxon>Fungi</taxon>
        <taxon>Dikarya</taxon>
        <taxon>Ascomycota</taxon>
        <taxon>Pezizomycotina</taxon>
        <taxon>Sordariomycetes</taxon>
        <taxon>Xylariomycetidae</taxon>
        <taxon>Amphisphaeriales</taxon>
        <taxon>Apiosporaceae</taxon>
        <taxon>Apiospora</taxon>
    </lineage>
</organism>
<sequence>MSHNTYHTGELPCEKPLQLGLADDAVVESGGHHDQHDGEIHPTGPATVNDVFGSEEGHDIKYKTLHWPMVAVLMITEIVSNGMLSLPSSLAAVGIVPGIVVILFLGCFATYTAWALIQFKLRHPQVHNMGDAGQVMFGPIGREILGGGTIIFAVCGTGSQMLAGQLALSELSDHRLCAVAFTGIFAAAITLFSFPRTLDQLAWLSILAAASIIVAGVVAMAGAGAVPVAPGDVAVAVATDFTSAFVSITNPVFAYAGHFMFFILISEMRRPEDAMKAAWTLQVVATAFYIVFAAVTYWYVGSGVASPSLLSLSPLWSKISFGLAVPNFFLAGSLYSHTAAKLVFVRLFRHGRHLRSHIWRGWSAWTFLVLLANVAAFVLAVGIPVFNYLVGITAALFAAWYTYGLAGAFWLHDAYHFEGGLRAWTRRPAMLALNVLTVVAGAFICVGGLYATIKAMQAASAEGSLPRPFQC</sequence>
<dbReference type="Pfam" id="PF01490">
    <property type="entry name" value="Aa_trans"/>
    <property type="match status" value="1"/>
</dbReference>
<dbReference type="Proteomes" id="UP001391051">
    <property type="component" value="Unassembled WGS sequence"/>
</dbReference>
<evidence type="ECO:0000256" key="6">
    <source>
        <dbReference type="SAM" id="Phobius"/>
    </source>
</evidence>
<comment type="similarity">
    <text evidence="2">Belongs to the amino acid/polyamine transporter 2 family.</text>
</comment>
<evidence type="ECO:0000256" key="3">
    <source>
        <dbReference type="ARBA" id="ARBA00022692"/>
    </source>
</evidence>
<dbReference type="InterPro" id="IPR013057">
    <property type="entry name" value="AA_transpt_TM"/>
</dbReference>
<feature type="transmembrane region" description="Helical" evidence="6">
    <location>
        <begin position="175"/>
        <end position="194"/>
    </location>
</feature>
<evidence type="ECO:0000259" key="7">
    <source>
        <dbReference type="Pfam" id="PF01490"/>
    </source>
</evidence>
<feature type="domain" description="Amino acid transporter transmembrane" evidence="7">
    <location>
        <begin position="64"/>
        <end position="453"/>
    </location>
</feature>
<feature type="transmembrane region" description="Helical" evidence="6">
    <location>
        <begin position="244"/>
        <end position="265"/>
    </location>
</feature>
<comment type="subcellular location">
    <subcellularLocation>
        <location evidence="1">Membrane</location>
        <topology evidence="1">Multi-pass membrane protein</topology>
    </subcellularLocation>
</comment>
<evidence type="ECO:0000256" key="4">
    <source>
        <dbReference type="ARBA" id="ARBA00022989"/>
    </source>
</evidence>
<dbReference type="EMBL" id="JAQQWE010000003">
    <property type="protein sequence ID" value="KAK7959075.1"/>
    <property type="molecule type" value="Genomic_DNA"/>
</dbReference>
<feature type="transmembrane region" description="Helical" evidence="6">
    <location>
        <begin position="277"/>
        <end position="299"/>
    </location>
</feature>
<keyword evidence="3 6" id="KW-0812">Transmembrane</keyword>
<feature type="transmembrane region" description="Helical" evidence="6">
    <location>
        <begin position="389"/>
        <end position="411"/>
    </location>
</feature>
<evidence type="ECO:0000313" key="9">
    <source>
        <dbReference type="Proteomes" id="UP001391051"/>
    </source>
</evidence>
<evidence type="ECO:0000256" key="2">
    <source>
        <dbReference type="ARBA" id="ARBA00008066"/>
    </source>
</evidence>
<protein>
    <recommendedName>
        <fullName evidence="7">Amino acid transporter transmembrane domain-containing protein</fullName>
    </recommendedName>
</protein>
<feature type="transmembrane region" description="Helical" evidence="6">
    <location>
        <begin position="144"/>
        <end position="163"/>
    </location>
</feature>
<feature type="transmembrane region" description="Helical" evidence="6">
    <location>
        <begin position="201"/>
        <end position="224"/>
    </location>
</feature>
<evidence type="ECO:0000256" key="5">
    <source>
        <dbReference type="ARBA" id="ARBA00023136"/>
    </source>
</evidence>
<keyword evidence="9" id="KW-1185">Reference proteome</keyword>
<gene>
    <name evidence="8" type="ORF">PG986_003929</name>
</gene>
<feature type="transmembrane region" description="Helical" evidence="6">
    <location>
        <begin position="90"/>
        <end position="117"/>
    </location>
</feature>
<feature type="transmembrane region" description="Helical" evidence="6">
    <location>
        <begin position="364"/>
        <end position="383"/>
    </location>
</feature>
<keyword evidence="5 6" id="KW-0472">Membrane</keyword>
<dbReference type="PANTHER" id="PTHR22950:SF479">
    <property type="entry name" value="AMINO ACID TRANSPORTER (EUROFUNG)-RELATED"/>
    <property type="match status" value="1"/>
</dbReference>
<evidence type="ECO:0000313" key="8">
    <source>
        <dbReference type="EMBL" id="KAK7959075.1"/>
    </source>
</evidence>
<proteinExistence type="inferred from homology"/>
<feature type="transmembrane region" description="Helical" evidence="6">
    <location>
        <begin position="431"/>
        <end position="453"/>
    </location>
</feature>
<dbReference type="PANTHER" id="PTHR22950">
    <property type="entry name" value="AMINO ACID TRANSPORTER"/>
    <property type="match status" value="1"/>
</dbReference>
<dbReference type="GeneID" id="92073213"/>